<reference evidence="1" key="1">
    <citation type="submission" date="2020-01" db="EMBL/GenBank/DDBJ databases">
        <title>Insect and environment-associated Actinomycetes.</title>
        <authorList>
            <person name="Currrie C."/>
            <person name="Chevrette M."/>
            <person name="Carlson C."/>
            <person name="Stubbendieck R."/>
            <person name="Wendt-Pienkowski E."/>
        </authorList>
    </citation>
    <scope>NUCLEOTIDE SEQUENCE</scope>
    <source>
        <strain evidence="1">SID7499</strain>
    </source>
</reference>
<evidence type="ECO:0008006" key="2">
    <source>
        <dbReference type="Google" id="ProtNLM"/>
    </source>
</evidence>
<evidence type="ECO:0000313" key="1">
    <source>
        <dbReference type="EMBL" id="NEE20190.1"/>
    </source>
</evidence>
<name>A0A6G3XRQ7_9ACTN</name>
<organism evidence="1">
    <name type="scientific">Streptomyces sp. SID7499</name>
    <dbReference type="NCBI Taxonomy" id="2706086"/>
    <lineage>
        <taxon>Bacteria</taxon>
        <taxon>Bacillati</taxon>
        <taxon>Actinomycetota</taxon>
        <taxon>Actinomycetes</taxon>
        <taxon>Kitasatosporales</taxon>
        <taxon>Streptomycetaceae</taxon>
        <taxon>Streptomyces</taxon>
    </lineage>
</organism>
<accession>A0A6G3XRQ7</accession>
<comment type="caution">
    <text evidence="1">The sequence shown here is derived from an EMBL/GenBank/DDBJ whole genome shotgun (WGS) entry which is preliminary data.</text>
</comment>
<proteinExistence type="predicted"/>
<dbReference type="AlphaFoldDB" id="A0A6G3XRQ7"/>
<sequence length="215" mass="23297">MSAVWARVAGGTVVAAVLTMLSAGGCSGPSRPVLPRSEEARSELIKAAQQVLVDRCMTARGTTGKPASQEAALFGTDPAELEVTLATGYTVRTHTDGCLAQAHRRLYGDQARWFRAEVTVNNLRPEAQARIEDDPRYRAALARRAACPDKDTRCARESGLDDVRARLEPARLAEVRAAHRDDIATYDQLRDRALRQAARLLAGRPTPSRKGPAPS</sequence>
<dbReference type="EMBL" id="JAAGMN010008440">
    <property type="protein sequence ID" value="NEE20190.1"/>
    <property type="molecule type" value="Genomic_DNA"/>
</dbReference>
<gene>
    <name evidence="1" type="ORF">G3M58_78730</name>
</gene>
<protein>
    <recommendedName>
        <fullName evidence="2">Lipoprotein</fullName>
    </recommendedName>
</protein>
<dbReference type="PROSITE" id="PS51257">
    <property type="entry name" value="PROKAR_LIPOPROTEIN"/>
    <property type="match status" value="1"/>
</dbReference>